<geneLocation type="plasmid" evidence="1 2">
    <name>pTHEOS01</name>
</geneLocation>
<proteinExistence type="predicted"/>
<keyword evidence="2" id="KW-1185">Reference proteome</keyword>
<dbReference type="PATRIC" id="fig|751945.3.peg.2193"/>
<accession>K7QWQ5</accession>
<dbReference type="HOGENOM" id="CLU_590266_0_0_0"/>
<organism evidence="1 2">
    <name type="scientific">Thermus oshimai JL-2</name>
    <dbReference type="NCBI Taxonomy" id="751945"/>
    <lineage>
        <taxon>Bacteria</taxon>
        <taxon>Thermotogati</taxon>
        <taxon>Deinococcota</taxon>
        <taxon>Deinococci</taxon>
        <taxon>Thermales</taxon>
        <taxon>Thermaceae</taxon>
        <taxon>Thermus</taxon>
    </lineage>
</organism>
<dbReference type="RefSeq" id="WP_015065243.1">
    <property type="nucleotide sequence ID" value="NC_019387.1"/>
</dbReference>
<evidence type="ECO:0000313" key="2">
    <source>
        <dbReference type="Proteomes" id="UP000000211"/>
    </source>
</evidence>
<sequence>MLPGPEAASRNPAYAAYPSRYQEGWPVPVGLLRFLPSFPDTSPFTYFTDRQTFKTGFDALSFYDQLTHLDSFLLNPARSPDEVVFRIRADRLEITDGQGNPLLPSFGLGAAKPGPTALYPDPLFWIPFWSEGDLYFRFGPFLGVEGIQVSPSPELARALAGGSLDACKQTPSPCALSATAKASSGLALALGWATALPELPGVGQLYVGLRGEGFYGLGYGEVNAEARPVFDQDGNPTGVDYRVGGFYSIAYAPEGSGLFPGRGYGLRGDAGVVLDLGQATLGLGVQNLLSLVTWEGYEFTLDQNGNMAQTPAKRQGNLVEPSVFLNGAYYFKDFPLVVGADATFGSVAPSFHLGAEYALGPALLRAGVGYEGGFRFGVGAGVELGGLGLDLALTRHEAPLVGGDVYGIAMAVRF</sequence>
<dbReference type="KEGG" id="tos:Theos_2255"/>
<evidence type="ECO:0008006" key="3">
    <source>
        <dbReference type="Google" id="ProtNLM"/>
    </source>
</evidence>
<dbReference type="EMBL" id="CP003250">
    <property type="protein sequence ID" value="AFV77246.1"/>
    <property type="molecule type" value="Genomic_DNA"/>
</dbReference>
<reference evidence="1 2" key="1">
    <citation type="journal article" date="2013" name="Genome Announc.">
        <title>Whole Genome Sequencing of Thermus oshimai JL-2 and Thermus thermophilus JL-18, Incomplete Denitrifiers from the United States Great Basin.</title>
        <authorList>
            <person name="Murugapiran S.K."/>
            <person name="Huntemann M."/>
            <person name="Wei C.L."/>
            <person name="Han J."/>
            <person name="Detter J.C."/>
            <person name="Han C.S."/>
            <person name="Erkkila T.H."/>
            <person name="Teshima H."/>
            <person name="Chen A."/>
            <person name="Kyrpides N."/>
            <person name="Mavrommatis K."/>
            <person name="Markowitz V."/>
            <person name="Szeto E."/>
            <person name="Ivanova N."/>
            <person name="Pagani I."/>
            <person name="Lam J."/>
            <person name="McDonald A.I."/>
            <person name="Dodsworth J.A."/>
            <person name="Pati A."/>
            <person name="Goodwin L."/>
            <person name="Peters L."/>
            <person name="Pitluck S."/>
            <person name="Woyke T."/>
            <person name="Hedlund B.P."/>
        </authorList>
    </citation>
    <scope>NUCLEOTIDE SEQUENCE</scope>
    <source>
        <strain evidence="1 2">JL-2</strain>
        <plasmid evidence="1">pTHEOS01</plasmid>
    </source>
</reference>
<gene>
    <name evidence="1" type="ORF">Theos_2255</name>
</gene>
<dbReference type="AlphaFoldDB" id="K7QWQ5"/>
<keyword evidence="1" id="KW-0614">Plasmid</keyword>
<name>K7QWQ5_THEOS</name>
<dbReference type="Proteomes" id="UP000000211">
    <property type="component" value="Plasmid pTHEOS01"/>
</dbReference>
<protein>
    <recommendedName>
        <fullName evidence="3">DUF5723 domain-containing protein</fullName>
    </recommendedName>
</protein>
<evidence type="ECO:0000313" key="1">
    <source>
        <dbReference type="EMBL" id="AFV77246.1"/>
    </source>
</evidence>